<sequence length="166" mass="18130">MYFVPTIAAILCLLPASSAFEFTLPDPNNKLNLSAPSIEIAWDREGGSGGAEYQQVDIWFQATGESNTFSWGLEANVSANDGNYTWDPREIKDLLTENRNTLLAAKVHHFEARLHNANSSAGAQIESDEYEVEGYDNIVSGANVMRSRNGGLLVASGVFMVLAWSL</sequence>
<feature type="signal peptide" evidence="1">
    <location>
        <begin position="1"/>
        <end position="19"/>
    </location>
</feature>
<gene>
    <name evidence="2" type="ORF">UCREL1_7038</name>
</gene>
<evidence type="ECO:0000256" key="1">
    <source>
        <dbReference type="SAM" id="SignalP"/>
    </source>
</evidence>
<dbReference type="Proteomes" id="UP000012174">
    <property type="component" value="Unassembled WGS sequence"/>
</dbReference>
<evidence type="ECO:0000313" key="2">
    <source>
        <dbReference type="EMBL" id="EMR65974.1"/>
    </source>
</evidence>
<dbReference type="HOGENOM" id="CLU_135736_1_0_1"/>
<dbReference type="OMA" id="CAFFHAI"/>
<dbReference type="AlphaFoldDB" id="M7SI28"/>
<organism evidence="2 3">
    <name type="scientific">Eutypa lata (strain UCR-EL1)</name>
    <name type="common">Grapevine dieback disease fungus</name>
    <name type="synonym">Eutypa armeniacae</name>
    <dbReference type="NCBI Taxonomy" id="1287681"/>
    <lineage>
        <taxon>Eukaryota</taxon>
        <taxon>Fungi</taxon>
        <taxon>Dikarya</taxon>
        <taxon>Ascomycota</taxon>
        <taxon>Pezizomycotina</taxon>
        <taxon>Sordariomycetes</taxon>
        <taxon>Xylariomycetidae</taxon>
        <taxon>Xylariales</taxon>
        <taxon>Diatrypaceae</taxon>
        <taxon>Eutypa</taxon>
    </lineage>
</organism>
<proteinExistence type="predicted"/>
<dbReference type="KEGG" id="ela:UCREL1_7038"/>
<reference evidence="3" key="1">
    <citation type="journal article" date="2013" name="Genome Announc.">
        <title>Draft genome sequence of the grapevine dieback fungus Eutypa lata UCR-EL1.</title>
        <authorList>
            <person name="Blanco-Ulate B."/>
            <person name="Rolshausen P.E."/>
            <person name="Cantu D."/>
        </authorList>
    </citation>
    <scope>NUCLEOTIDE SEQUENCE [LARGE SCALE GENOMIC DNA]</scope>
    <source>
        <strain evidence="3">UCR-EL1</strain>
    </source>
</reference>
<accession>M7SI28</accession>
<protein>
    <submittedName>
        <fullName evidence="2">Uncharacterized protein</fullName>
    </submittedName>
</protein>
<dbReference type="EMBL" id="KB706742">
    <property type="protein sequence ID" value="EMR65974.1"/>
    <property type="molecule type" value="Genomic_DNA"/>
</dbReference>
<dbReference type="eggNOG" id="ENOG502SZ2F">
    <property type="taxonomic scope" value="Eukaryota"/>
</dbReference>
<feature type="chain" id="PRO_5004084639" evidence="1">
    <location>
        <begin position="20"/>
        <end position="166"/>
    </location>
</feature>
<keyword evidence="1" id="KW-0732">Signal</keyword>
<evidence type="ECO:0000313" key="3">
    <source>
        <dbReference type="Proteomes" id="UP000012174"/>
    </source>
</evidence>
<keyword evidence="3" id="KW-1185">Reference proteome</keyword>
<dbReference type="OrthoDB" id="5217917at2759"/>
<name>M7SI28_EUTLA</name>